<name>A0A4S4LSX1_9APHY</name>
<keyword evidence="2" id="KW-0862">Zinc</keyword>
<accession>A0A4S4LSX1</accession>
<gene>
    <name evidence="5" type="ORF">EUX98_g9573</name>
</gene>
<feature type="compositionally biased region" description="Acidic residues" evidence="3">
    <location>
        <begin position="460"/>
        <end position="477"/>
    </location>
</feature>
<evidence type="ECO:0000256" key="1">
    <source>
        <dbReference type="ARBA" id="ARBA00022664"/>
    </source>
</evidence>
<dbReference type="Proteomes" id="UP000308730">
    <property type="component" value="Unassembled WGS sequence"/>
</dbReference>
<dbReference type="GO" id="GO:0003676">
    <property type="term" value="F:nucleic acid binding"/>
    <property type="evidence" value="ECO:0007669"/>
    <property type="project" value="InterPro"/>
</dbReference>
<keyword evidence="1" id="KW-0507">mRNA processing</keyword>
<organism evidence="5 6">
    <name type="scientific">Antrodiella citrinella</name>
    <dbReference type="NCBI Taxonomy" id="2447956"/>
    <lineage>
        <taxon>Eukaryota</taxon>
        <taxon>Fungi</taxon>
        <taxon>Dikarya</taxon>
        <taxon>Basidiomycota</taxon>
        <taxon>Agaricomycotina</taxon>
        <taxon>Agaricomycetes</taxon>
        <taxon>Polyporales</taxon>
        <taxon>Steccherinaceae</taxon>
        <taxon>Antrodiella</taxon>
    </lineage>
</organism>
<feature type="region of interest" description="Disordered" evidence="3">
    <location>
        <begin position="450"/>
        <end position="575"/>
    </location>
</feature>
<feature type="compositionally biased region" description="Low complexity" evidence="3">
    <location>
        <begin position="539"/>
        <end position="575"/>
    </location>
</feature>
<dbReference type="InterPro" id="IPR001878">
    <property type="entry name" value="Znf_CCHC"/>
</dbReference>
<dbReference type="Pfam" id="PF03732">
    <property type="entry name" value="Retrotrans_gag"/>
    <property type="match status" value="1"/>
</dbReference>
<feature type="region of interest" description="Disordered" evidence="3">
    <location>
        <begin position="204"/>
        <end position="234"/>
    </location>
</feature>
<keyword evidence="2" id="KW-0479">Metal-binding</keyword>
<keyword evidence="2" id="KW-0863">Zinc-finger</keyword>
<dbReference type="InterPro" id="IPR036875">
    <property type="entry name" value="Znf_CCHC_sf"/>
</dbReference>
<comment type="caution">
    <text evidence="5">The sequence shown here is derived from an EMBL/GenBank/DDBJ whole genome shotgun (WGS) entry which is preliminary data.</text>
</comment>
<feature type="compositionally biased region" description="Low complexity" evidence="3">
    <location>
        <begin position="521"/>
        <end position="531"/>
    </location>
</feature>
<dbReference type="InterPro" id="IPR032567">
    <property type="entry name" value="RTL1-rel"/>
</dbReference>
<feature type="compositionally biased region" description="Pro residues" evidence="3">
    <location>
        <begin position="206"/>
        <end position="224"/>
    </location>
</feature>
<evidence type="ECO:0000256" key="3">
    <source>
        <dbReference type="SAM" id="MobiDB-lite"/>
    </source>
</evidence>
<dbReference type="EMBL" id="SGPM01000900">
    <property type="protein sequence ID" value="THH14721.1"/>
    <property type="molecule type" value="Genomic_DNA"/>
</dbReference>
<keyword evidence="6" id="KW-1185">Reference proteome</keyword>
<evidence type="ECO:0000313" key="5">
    <source>
        <dbReference type="EMBL" id="THH14721.1"/>
    </source>
</evidence>
<reference evidence="5 6" key="1">
    <citation type="submission" date="2019-02" db="EMBL/GenBank/DDBJ databases">
        <title>Genome sequencing of the rare red list fungi Antrodiella citrinella (Flaviporus citrinellus).</title>
        <authorList>
            <person name="Buettner E."/>
            <person name="Kellner H."/>
        </authorList>
    </citation>
    <scope>NUCLEOTIDE SEQUENCE [LARGE SCALE GENOMIC DNA]</scope>
    <source>
        <strain evidence="5 6">DSM 108506</strain>
    </source>
</reference>
<proteinExistence type="predicted"/>
<dbReference type="InterPro" id="IPR005162">
    <property type="entry name" value="Retrotrans_gag_dom"/>
</dbReference>
<dbReference type="PANTHER" id="PTHR15503:SF22">
    <property type="entry name" value="TRANSPOSON TY3-I GAG POLYPROTEIN"/>
    <property type="match status" value="1"/>
</dbReference>
<dbReference type="PANTHER" id="PTHR15503">
    <property type="entry name" value="LDOC1 RELATED"/>
    <property type="match status" value="1"/>
</dbReference>
<evidence type="ECO:0000256" key="2">
    <source>
        <dbReference type="PROSITE-ProRule" id="PRU00047"/>
    </source>
</evidence>
<dbReference type="SUPFAM" id="SSF57756">
    <property type="entry name" value="Retrovirus zinc finger-like domains"/>
    <property type="match status" value="1"/>
</dbReference>
<feature type="domain" description="CCHC-type" evidence="4">
    <location>
        <begin position="809"/>
        <end position="824"/>
    </location>
</feature>
<feature type="non-terminal residue" evidence="5">
    <location>
        <position position="1"/>
    </location>
</feature>
<dbReference type="GO" id="GO:0008270">
    <property type="term" value="F:zinc ion binding"/>
    <property type="evidence" value="ECO:0007669"/>
    <property type="project" value="UniProtKB-KW"/>
</dbReference>
<protein>
    <recommendedName>
        <fullName evidence="4">CCHC-type domain-containing protein</fullName>
    </recommendedName>
</protein>
<evidence type="ECO:0000259" key="4">
    <source>
        <dbReference type="PROSITE" id="PS50158"/>
    </source>
</evidence>
<evidence type="ECO:0000313" key="6">
    <source>
        <dbReference type="Proteomes" id="UP000308730"/>
    </source>
</evidence>
<dbReference type="PROSITE" id="PS50158">
    <property type="entry name" value="ZF_CCHC"/>
    <property type="match status" value="1"/>
</dbReference>
<dbReference type="GO" id="GO:0006397">
    <property type="term" value="P:mRNA processing"/>
    <property type="evidence" value="ECO:0007669"/>
    <property type="project" value="UniProtKB-KW"/>
</dbReference>
<dbReference type="OrthoDB" id="2728997at2759"/>
<dbReference type="AlphaFoldDB" id="A0A4S4LSX1"/>
<sequence length="878" mass="96035">GSPHLPADLTPQTSCDTAYAGAAAYSGLTSSFPLNSLSSFVLIPSFPSSFTSLFTVMAPPRINRPSSNYTRPSSLASSAHGLRFGQYSSYSSTQFHIPHANVDLTAMRDAVSAFLAAPGSSVVDILANLQPYATLSTLLIILRHMEAAHRVAHGALREPNYTINGIHELLNRFRAMMVELEFVQTVIINTMVIADVNPAYLSGENVPPPPPPSPPPRVPTPRAPMPLASPIRDTPPEWWGNVPTAFIPRAWEVTAVDPAANLPPAGEVTAGPVLLQWEQENQLSPDSPVFVEDQTPALSPAPTPVTPPSQTMRALSPLGFLSTLTDVDAGYLADDEHDEAEVAQILRAFSQDGVIYRDELAQFINSGNFWHQEDFVIPEANKHSPDHRPRTSHRLQTGPLTGFYAVYTSADTRVAYEWRTNQSRPGWYFIADVTNPDLLQVRERVQHIPDSYFRDPDASYSDDESNPDSETNADSEAEAAAQLESPVASIQEDPLPDPTATSAFLSPLASPQAGPSTLPAGRSPVRVPSPRRGSHLPSRRTSTSPSSHLRIHTPSTTPTSHSQPATTAPIAPRAPLLQPQLLSTMTTKPTELKIGQPKVFTGDRATTAAFIQACKNYFSLNGDIYDTDLKKIGFALSFMNEGIAASWAAGVIKEGQESTPTSYGTWNDFITKVNTSFLPINSCANAVTKLKDLKQGSGSVDEYITKFRTIVGLTDFKDTAFLIDKFLDGLNDGLQSRVLGNIAEMKTLDDYYGVTSRLDALYHYKNTFHSNRPKNNFRRNIRQVATTDANVTIQKLTPTEQDKLRHEGKCFRCCKAGHMSHECPGSRRGPSRTVRQMEVVTETPAEEDISVGRIVAMMSKLPTGERETLTKRMVDEGF</sequence>